<protein>
    <recommendedName>
        <fullName evidence="5">Elongator complex protein 4</fullName>
    </recommendedName>
</protein>
<reference evidence="10" key="1">
    <citation type="journal article" date="2013" name="Nature">
        <title>Draft genome of the wheat A-genome progenitor Triticum urartu.</title>
        <authorList>
            <person name="Ling H.Q."/>
            <person name="Zhao S."/>
            <person name="Liu D."/>
            <person name="Wang J."/>
            <person name="Sun H."/>
            <person name="Zhang C."/>
            <person name="Fan H."/>
            <person name="Li D."/>
            <person name="Dong L."/>
            <person name="Tao Y."/>
            <person name="Gao C."/>
            <person name="Wu H."/>
            <person name="Li Y."/>
            <person name="Cui Y."/>
            <person name="Guo X."/>
            <person name="Zheng S."/>
            <person name="Wang B."/>
            <person name="Yu K."/>
            <person name="Liang Q."/>
            <person name="Yang W."/>
            <person name="Lou X."/>
            <person name="Chen J."/>
            <person name="Feng M."/>
            <person name="Jian J."/>
            <person name="Zhang X."/>
            <person name="Luo G."/>
            <person name="Jiang Y."/>
            <person name="Liu J."/>
            <person name="Wang Z."/>
            <person name="Sha Y."/>
            <person name="Zhang B."/>
            <person name="Wu H."/>
            <person name="Tang D."/>
            <person name="Shen Q."/>
            <person name="Xue P."/>
            <person name="Zou S."/>
            <person name="Wang X."/>
            <person name="Liu X."/>
            <person name="Wang F."/>
            <person name="Yang Y."/>
            <person name="An X."/>
            <person name="Dong Z."/>
            <person name="Zhang K."/>
            <person name="Zhang X."/>
            <person name="Luo M.C."/>
            <person name="Dvorak J."/>
            <person name="Tong Y."/>
            <person name="Wang J."/>
            <person name="Yang H."/>
            <person name="Li Z."/>
            <person name="Wang D."/>
            <person name="Zhang A."/>
            <person name="Wang J."/>
        </authorList>
    </citation>
    <scope>NUCLEOTIDE SEQUENCE</scope>
</reference>
<feature type="compositionally biased region" description="Low complexity" evidence="9">
    <location>
        <begin position="17"/>
        <end position="37"/>
    </location>
</feature>
<dbReference type="GO" id="GO:0033588">
    <property type="term" value="C:elongator holoenzyme complex"/>
    <property type="evidence" value="ECO:0007669"/>
    <property type="project" value="InterPro"/>
</dbReference>
<keyword evidence="8" id="KW-0539">Nucleus</keyword>
<evidence type="ECO:0000256" key="1">
    <source>
        <dbReference type="ARBA" id="ARBA00004123"/>
    </source>
</evidence>
<comment type="pathway">
    <text evidence="3">tRNA modification; 5-methoxycarbonylmethyl-2-thiouridine-tRNA biosynthesis.</text>
</comment>
<evidence type="ECO:0000256" key="5">
    <source>
        <dbReference type="ARBA" id="ARBA00020265"/>
    </source>
</evidence>
<proteinExistence type="inferred from homology"/>
<accession>M7YLN1</accession>
<comment type="similarity">
    <text evidence="4">Belongs to the ELP4 family.</text>
</comment>
<dbReference type="InterPro" id="IPR008728">
    <property type="entry name" value="Elongator_complex_protein_4"/>
</dbReference>
<dbReference type="OMA" id="NTTMWDD"/>
<evidence type="ECO:0000256" key="9">
    <source>
        <dbReference type="SAM" id="MobiDB-lite"/>
    </source>
</evidence>
<keyword evidence="7" id="KW-0819">tRNA processing</keyword>
<organism evidence="10">
    <name type="scientific">Triticum urartu</name>
    <name type="common">Red wild einkorn</name>
    <name type="synonym">Crithodium urartu</name>
    <dbReference type="NCBI Taxonomy" id="4572"/>
    <lineage>
        <taxon>Eukaryota</taxon>
        <taxon>Viridiplantae</taxon>
        <taxon>Streptophyta</taxon>
        <taxon>Embryophyta</taxon>
        <taxon>Tracheophyta</taxon>
        <taxon>Spermatophyta</taxon>
        <taxon>Magnoliopsida</taxon>
        <taxon>Liliopsida</taxon>
        <taxon>Poales</taxon>
        <taxon>Poaceae</taxon>
        <taxon>BOP clade</taxon>
        <taxon>Pooideae</taxon>
        <taxon>Triticodae</taxon>
        <taxon>Triticeae</taxon>
        <taxon>Triticinae</taxon>
        <taxon>Triticum</taxon>
    </lineage>
</organism>
<evidence type="ECO:0000256" key="7">
    <source>
        <dbReference type="ARBA" id="ARBA00022694"/>
    </source>
</evidence>
<dbReference type="Gene3D" id="3.40.50.300">
    <property type="entry name" value="P-loop containing nucleotide triphosphate hydrolases"/>
    <property type="match status" value="2"/>
</dbReference>
<feature type="region of interest" description="Disordered" evidence="9">
    <location>
        <begin position="1"/>
        <end position="38"/>
    </location>
</feature>
<feature type="compositionally biased region" description="Low complexity" evidence="9">
    <location>
        <begin position="294"/>
        <end position="306"/>
    </location>
</feature>
<dbReference type="eggNOG" id="KOG3949">
    <property type="taxonomic scope" value="Eukaryota"/>
</dbReference>
<gene>
    <name evidence="10" type="ORF">TRIUR3_12494</name>
</gene>
<evidence type="ECO:0000256" key="2">
    <source>
        <dbReference type="ARBA" id="ARBA00004496"/>
    </source>
</evidence>
<evidence type="ECO:0000256" key="6">
    <source>
        <dbReference type="ARBA" id="ARBA00022490"/>
    </source>
</evidence>
<dbReference type="Pfam" id="PF05625">
    <property type="entry name" value="PAXNEB"/>
    <property type="match status" value="2"/>
</dbReference>
<sequence>MAAAAAAGTGGQTLGRSSFSRAASSKTASSSSSPTASGVKLGPNGAAFVSSGIPDLDRILGGGFLLGSVVMVMEDSDAPHHLLLLRAFMSQGVVHKQPLLFAAPMKGPRSFLGALPAPVASSKEDARQRAMAGGAAGDGRASDEGLRIAWQYRKYFGDERNSSAEHRGSLFCFLVQTSKHIQILKPSYMLPPFQLSFDILDYLCIAGLGHGLVSQITEGHDEDKDLAKLLTGYQDMVGFLHVHKVAQTNSQVPVILEASTFSLKLRKRRSLVLERLNQAPVDGSSGPSSGGSGSCSSSTQGSQLDF</sequence>
<feature type="region of interest" description="Disordered" evidence="9">
    <location>
        <begin position="279"/>
        <end position="306"/>
    </location>
</feature>
<dbReference type="GO" id="GO:0002098">
    <property type="term" value="P:tRNA wobble uridine modification"/>
    <property type="evidence" value="ECO:0007669"/>
    <property type="project" value="InterPro"/>
</dbReference>
<dbReference type="PANTHER" id="PTHR12896:SF1">
    <property type="entry name" value="ELONGATOR COMPLEX PROTEIN 4"/>
    <property type="match status" value="1"/>
</dbReference>
<evidence type="ECO:0000256" key="3">
    <source>
        <dbReference type="ARBA" id="ARBA00005043"/>
    </source>
</evidence>
<evidence type="ECO:0000313" key="10">
    <source>
        <dbReference type="EMBL" id="EMS47801.1"/>
    </source>
</evidence>
<dbReference type="InterPro" id="IPR027417">
    <property type="entry name" value="P-loop_NTPase"/>
</dbReference>
<dbReference type="STRING" id="4572.M7YLN1"/>
<dbReference type="GO" id="GO:0005737">
    <property type="term" value="C:cytoplasm"/>
    <property type="evidence" value="ECO:0007669"/>
    <property type="project" value="UniProtKB-SubCell"/>
</dbReference>
<dbReference type="PANTHER" id="PTHR12896">
    <property type="entry name" value="PAX6 NEIGHBOR PROTEIN PAXNEB"/>
    <property type="match status" value="1"/>
</dbReference>
<keyword evidence="6" id="KW-0963">Cytoplasm</keyword>
<comment type="subcellular location">
    <subcellularLocation>
        <location evidence="2">Cytoplasm</location>
    </subcellularLocation>
    <subcellularLocation>
        <location evidence="1">Nucleus</location>
    </subcellularLocation>
</comment>
<dbReference type="EMBL" id="KD255596">
    <property type="protein sequence ID" value="EMS47801.1"/>
    <property type="molecule type" value="Genomic_DNA"/>
</dbReference>
<name>M7YLN1_TRIUA</name>
<evidence type="ECO:0000256" key="8">
    <source>
        <dbReference type="ARBA" id="ARBA00023242"/>
    </source>
</evidence>
<evidence type="ECO:0000256" key="4">
    <source>
        <dbReference type="ARBA" id="ARBA00007573"/>
    </source>
</evidence>
<dbReference type="AlphaFoldDB" id="M7YLN1"/>
<dbReference type="UniPathway" id="UPA00988"/>
<dbReference type="GO" id="GO:0008023">
    <property type="term" value="C:transcription elongation factor complex"/>
    <property type="evidence" value="ECO:0007669"/>
    <property type="project" value="TreeGrafter"/>
</dbReference>